<evidence type="ECO:0000256" key="6">
    <source>
        <dbReference type="SAM" id="Phobius"/>
    </source>
</evidence>
<feature type="transmembrane region" description="Helical" evidence="6">
    <location>
        <begin position="140"/>
        <end position="169"/>
    </location>
</feature>
<feature type="transmembrane region" description="Helical" evidence="6">
    <location>
        <begin position="40"/>
        <end position="67"/>
    </location>
</feature>
<evidence type="ECO:0000256" key="3">
    <source>
        <dbReference type="ARBA" id="ARBA00022692"/>
    </source>
</evidence>
<comment type="caution">
    <text evidence="7">The sequence shown here is derived from an EMBL/GenBank/DDBJ whole genome shotgun (WGS) entry which is preliminary data.</text>
</comment>
<evidence type="ECO:0000313" key="7">
    <source>
        <dbReference type="EMBL" id="MEF3365304.1"/>
    </source>
</evidence>
<evidence type="ECO:0000256" key="4">
    <source>
        <dbReference type="ARBA" id="ARBA00022989"/>
    </source>
</evidence>
<protein>
    <submittedName>
        <fullName evidence="7">LysE family translocator</fullName>
    </submittedName>
</protein>
<evidence type="ECO:0000256" key="2">
    <source>
        <dbReference type="ARBA" id="ARBA00022475"/>
    </source>
</evidence>
<keyword evidence="8" id="KW-1185">Reference proteome</keyword>
<dbReference type="Proteomes" id="UP001350748">
    <property type="component" value="Unassembled WGS sequence"/>
</dbReference>
<gene>
    <name evidence="7" type="ORF">V3H18_02020</name>
</gene>
<keyword evidence="4 6" id="KW-1133">Transmembrane helix</keyword>
<dbReference type="InterPro" id="IPR001123">
    <property type="entry name" value="LeuE-type"/>
</dbReference>
<evidence type="ECO:0000256" key="1">
    <source>
        <dbReference type="ARBA" id="ARBA00004651"/>
    </source>
</evidence>
<evidence type="ECO:0000256" key="5">
    <source>
        <dbReference type="ARBA" id="ARBA00023136"/>
    </source>
</evidence>
<proteinExistence type="predicted"/>
<feature type="transmembrane region" description="Helical" evidence="6">
    <location>
        <begin position="6"/>
        <end position="28"/>
    </location>
</feature>
<feature type="transmembrane region" description="Helical" evidence="6">
    <location>
        <begin position="73"/>
        <end position="91"/>
    </location>
</feature>
<dbReference type="Pfam" id="PF01810">
    <property type="entry name" value="LysE"/>
    <property type="match status" value="1"/>
</dbReference>
<keyword evidence="2" id="KW-1003">Cell membrane</keyword>
<dbReference type="EMBL" id="JAZHYN010000003">
    <property type="protein sequence ID" value="MEF3365304.1"/>
    <property type="molecule type" value="Genomic_DNA"/>
</dbReference>
<feature type="transmembrane region" description="Helical" evidence="6">
    <location>
        <begin position="181"/>
        <end position="198"/>
    </location>
</feature>
<evidence type="ECO:0000313" key="8">
    <source>
        <dbReference type="Proteomes" id="UP001350748"/>
    </source>
</evidence>
<name>A0ABU7XDS6_9HYPH</name>
<reference evidence="7 8" key="1">
    <citation type="submission" date="2024-02" db="EMBL/GenBank/DDBJ databases">
        <authorList>
            <person name="Grouzdev D."/>
        </authorList>
    </citation>
    <scope>NUCLEOTIDE SEQUENCE [LARGE SCALE GENOMIC DNA]</scope>
    <source>
        <strain evidence="7 8">9N</strain>
    </source>
</reference>
<keyword evidence="5 6" id="KW-0472">Membrane</keyword>
<feature type="transmembrane region" description="Helical" evidence="6">
    <location>
        <begin position="112"/>
        <end position="134"/>
    </location>
</feature>
<dbReference type="PANTHER" id="PTHR30086">
    <property type="entry name" value="ARGININE EXPORTER PROTEIN ARGO"/>
    <property type="match status" value="1"/>
</dbReference>
<accession>A0ABU7XDS6</accession>
<dbReference type="RefSeq" id="WP_332080208.1">
    <property type="nucleotide sequence ID" value="NZ_JAZHYN010000003.1"/>
</dbReference>
<keyword evidence="3 6" id="KW-0812">Transmembrane</keyword>
<organism evidence="7 8">
    <name type="scientific">Methylocystis borbori</name>
    <dbReference type="NCBI Taxonomy" id="3118750"/>
    <lineage>
        <taxon>Bacteria</taxon>
        <taxon>Pseudomonadati</taxon>
        <taxon>Pseudomonadota</taxon>
        <taxon>Alphaproteobacteria</taxon>
        <taxon>Hyphomicrobiales</taxon>
        <taxon>Methylocystaceae</taxon>
        <taxon>Methylocystis</taxon>
    </lineage>
</organism>
<sequence length="199" mass="20426">MNPELFLPLILFALIATITPGGATVLVVASGAQHGFRSSIPLVTGMAVGLASLSAAAAAGLGAVLHAFPELQIVMRGLGSAYLLWLAWLIARSGGPKMQAEAGTSPVGIGGGLVLLCLNPKAWTIAIAATAAFANLTSSAASLALIMATVFGICAAFSLSMWCAGGFLLSRMLRSERQWRVVNVSLGILLVISVIPLWL</sequence>
<dbReference type="PANTHER" id="PTHR30086:SF20">
    <property type="entry name" value="ARGININE EXPORTER PROTEIN ARGO-RELATED"/>
    <property type="match status" value="1"/>
</dbReference>
<comment type="subcellular location">
    <subcellularLocation>
        <location evidence="1">Cell membrane</location>
        <topology evidence="1">Multi-pass membrane protein</topology>
    </subcellularLocation>
</comment>